<keyword evidence="3 5" id="KW-0689">Ribosomal protein</keyword>
<evidence type="ECO:0000313" key="9">
    <source>
        <dbReference type="Proteomes" id="UP000230431"/>
    </source>
</evidence>
<dbReference type="EMBL" id="PCYK01000012">
    <property type="protein sequence ID" value="PIR46080.1"/>
    <property type="molecule type" value="Genomic_DNA"/>
</dbReference>
<dbReference type="GO" id="GO:0006412">
    <property type="term" value="P:translation"/>
    <property type="evidence" value="ECO:0007669"/>
    <property type="project" value="UniProtKB-UniRule"/>
</dbReference>
<dbReference type="GO" id="GO:0022625">
    <property type="term" value="C:cytosolic large ribosomal subunit"/>
    <property type="evidence" value="ECO:0007669"/>
    <property type="project" value="TreeGrafter"/>
</dbReference>
<evidence type="ECO:0000256" key="4">
    <source>
        <dbReference type="ARBA" id="ARBA00023274"/>
    </source>
</evidence>
<evidence type="ECO:0000256" key="2">
    <source>
        <dbReference type="ARBA" id="ARBA00022884"/>
    </source>
</evidence>
<dbReference type="AlphaFoldDB" id="A0A2H0RI11"/>
<evidence type="ECO:0000256" key="5">
    <source>
        <dbReference type="HAMAP-Rule" id="MF_01334"/>
    </source>
</evidence>
<dbReference type="PANTHER" id="PTHR33284">
    <property type="entry name" value="RIBOSOMAL PROTEIN L25/GLN-TRNA SYNTHETASE, ANTI-CODON-BINDING DOMAIN-CONTAINING PROTEIN"/>
    <property type="match status" value="1"/>
</dbReference>
<dbReference type="Proteomes" id="UP000230431">
    <property type="component" value="Unassembled WGS sequence"/>
</dbReference>
<comment type="function">
    <text evidence="5">This is one of the proteins that binds to the 5S RNA in the ribosome where it forms part of the central protuberance.</text>
</comment>
<reference evidence="8 9" key="1">
    <citation type="submission" date="2017-09" db="EMBL/GenBank/DDBJ databases">
        <title>Depth-based differentiation of microbial function through sediment-hosted aquifers and enrichment of novel symbionts in the deep terrestrial subsurface.</title>
        <authorList>
            <person name="Probst A.J."/>
            <person name="Ladd B."/>
            <person name="Jarett J.K."/>
            <person name="Geller-Mcgrath D.E."/>
            <person name="Sieber C.M."/>
            <person name="Emerson J.B."/>
            <person name="Anantharaman K."/>
            <person name="Thomas B.C."/>
            <person name="Malmstrom R."/>
            <person name="Stieglmeier M."/>
            <person name="Klingl A."/>
            <person name="Woyke T."/>
            <person name="Ryan C.M."/>
            <person name="Banfield J.F."/>
        </authorList>
    </citation>
    <scope>NUCLEOTIDE SEQUENCE [LARGE SCALE GENOMIC DNA]</scope>
    <source>
        <strain evidence="8">CG10_big_fil_rev_8_21_14_0_10_49_38</strain>
    </source>
</reference>
<comment type="subunit">
    <text evidence="5">Part of the 50S ribosomal subunit; part of the 5S rRNA/L5/L18/L25 subcomplex. Contacts the 5S rRNA. Binds to the 5S rRNA independently of L5 and L18.</text>
</comment>
<protein>
    <recommendedName>
        <fullName evidence="5">Large ribosomal subunit protein bL25</fullName>
    </recommendedName>
    <alternativeName>
        <fullName evidence="5">General stress protein CTC</fullName>
    </alternativeName>
</protein>
<dbReference type="InterPro" id="IPR011035">
    <property type="entry name" value="Ribosomal_bL25/Gln-tRNA_synth"/>
</dbReference>
<gene>
    <name evidence="5" type="primary">rplY</name>
    <name evidence="5" type="synonym">ctc</name>
    <name evidence="8" type="ORF">COV08_01530</name>
</gene>
<keyword evidence="4 5" id="KW-0687">Ribonucleoprotein</keyword>
<dbReference type="InterPro" id="IPR020057">
    <property type="entry name" value="Ribosomal_bL25_b-dom"/>
</dbReference>
<dbReference type="Pfam" id="PF01386">
    <property type="entry name" value="Ribosomal_L25p"/>
    <property type="match status" value="1"/>
</dbReference>
<evidence type="ECO:0000313" key="8">
    <source>
        <dbReference type="EMBL" id="PIR46080.1"/>
    </source>
</evidence>
<evidence type="ECO:0000259" key="6">
    <source>
        <dbReference type="Pfam" id="PF01386"/>
    </source>
</evidence>
<dbReference type="Pfam" id="PF14693">
    <property type="entry name" value="Ribosomal_TL5_C"/>
    <property type="match status" value="1"/>
</dbReference>
<accession>A0A2H0RI11</accession>
<sequence>MLKLKAVLRDLLGKKVAARRAKGEIPGVVYGRQAETRSVFVSVVDFKKVFKEAGESTIIALDLADQTVDVLINEVQFDPISDEPIHVDFYLVRQDQEIEVDVPLVFEGMAPAVKELGGSLVKVLHELPISALPKNLPHDLKVDLSSLIEIDSQIMVKDLVLPAGVVSTLDPEEVVVLVAEATEEETTEAAPVDLLAIEVEKKGKKEEGAEAETES</sequence>
<keyword evidence="1 5" id="KW-0699">rRNA-binding</keyword>
<evidence type="ECO:0000259" key="7">
    <source>
        <dbReference type="Pfam" id="PF14693"/>
    </source>
</evidence>
<feature type="domain" description="Large ribosomal subunit protein bL25 beta" evidence="7">
    <location>
        <begin position="97"/>
        <end position="180"/>
    </location>
</feature>
<dbReference type="PANTHER" id="PTHR33284:SF1">
    <property type="entry name" value="RIBOSOMAL PROTEIN L25_GLN-TRNA SYNTHETASE, ANTI-CODON-BINDING DOMAIN-CONTAINING PROTEIN"/>
    <property type="match status" value="1"/>
</dbReference>
<name>A0A2H0RI11_9BACT</name>
<dbReference type="GO" id="GO:0003735">
    <property type="term" value="F:structural constituent of ribosome"/>
    <property type="evidence" value="ECO:0007669"/>
    <property type="project" value="InterPro"/>
</dbReference>
<dbReference type="InterPro" id="IPR001021">
    <property type="entry name" value="Ribosomal_bL25_long"/>
</dbReference>
<keyword evidence="2 5" id="KW-0694">RNA-binding</keyword>
<dbReference type="NCBIfam" id="TIGR00731">
    <property type="entry name" value="bL25_bact_ctc"/>
    <property type="match status" value="1"/>
</dbReference>
<evidence type="ECO:0000256" key="1">
    <source>
        <dbReference type="ARBA" id="ARBA00022730"/>
    </source>
</evidence>
<comment type="similarity">
    <text evidence="5">Belongs to the bacterial ribosomal protein bL25 family. CTC subfamily.</text>
</comment>
<dbReference type="Gene3D" id="2.40.240.10">
    <property type="entry name" value="Ribosomal Protein L25, Chain P"/>
    <property type="match status" value="1"/>
</dbReference>
<proteinExistence type="inferred from homology"/>
<feature type="domain" description="Large ribosomal subunit protein bL25 L25" evidence="6">
    <location>
        <begin position="4"/>
        <end position="89"/>
    </location>
</feature>
<dbReference type="InterPro" id="IPR029751">
    <property type="entry name" value="Ribosomal_L25_dom"/>
</dbReference>
<dbReference type="InterPro" id="IPR020930">
    <property type="entry name" value="Ribosomal_uL5_bac-type"/>
</dbReference>
<dbReference type="InterPro" id="IPR020056">
    <property type="entry name" value="Rbsml_bL25/Gln-tRNA_synth_N"/>
</dbReference>
<evidence type="ECO:0000256" key="3">
    <source>
        <dbReference type="ARBA" id="ARBA00022980"/>
    </source>
</evidence>
<comment type="caution">
    <text evidence="8">The sequence shown here is derived from an EMBL/GenBank/DDBJ whole genome shotgun (WGS) entry which is preliminary data.</text>
</comment>
<dbReference type="SUPFAM" id="SSF50715">
    <property type="entry name" value="Ribosomal protein L25-like"/>
    <property type="match status" value="1"/>
</dbReference>
<dbReference type="InterPro" id="IPR037121">
    <property type="entry name" value="Ribosomal_bL25_C"/>
</dbReference>
<dbReference type="CDD" id="cd00495">
    <property type="entry name" value="Ribosomal_L25_TL5_CTC"/>
    <property type="match status" value="1"/>
</dbReference>
<organism evidence="8 9">
    <name type="scientific">Candidatus Vogelbacteria bacterium CG10_big_fil_rev_8_21_14_0_10_49_38</name>
    <dbReference type="NCBI Taxonomy" id="1975043"/>
    <lineage>
        <taxon>Bacteria</taxon>
        <taxon>Candidatus Vogeliibacteriota</taxon>
    </lineage>
</organism>
<dbReference type="Gene3D" id="2.170.120.20">
    <property type="entry name" value="Ribosomal protein L25, beta domain"/>
    <property type="match status" value="1"/>
</dbReference>
<dbReference type="HAMAP" id="MF_01334">
    <property type="entry name" value="Ribosomal_bL25_CTC"/>
    <property type="match status" value="1"/>
</dbReference>
<dbReference type="GO" id="GO:0008097">
    <property type="term" value="F:5S rRNA binding"/>
    <property type="evidence" value="ECO:0007669"/>
    <property type="project" value="InterPro"/>
</dbReference>